<dbReference type="Proteomes" id="UP001589789">
    <property type="component" value="Unassembled WGS sequence"/>
</dbReference>
<evidence type="ECO:0000313" key="1">
    <source>
        <dbReference type="EMBL" id="MFC0389538.1"/>
    </source>
</evidence>
<comment type="caution">
    <text evidence="1">The sequence shown here is derived from an EMBL/GenBank/DDBJ whole genome shotgun (WGS) entry which is preliminary data.</text>
</comment>
<name>A0ABV6J0X9_9PROT</name>
<organism evidence="1 2">
    <name type="scientific">Muricoccus vinaceus</name>
    <dbReference type="NCBI Taxonomy" id="424704"/>
    <lineage>
        <taxon>Bacteria</taxon>
        <taxon>Pseudomonadati</taxon>
        <taxon>Pseudomonadota</taxon>
        <taxon>Alphaproteobacteria</taxon>
        <taxon>Acetobacterales</taxon>
        <taxon>Roseomonadaceae</taxon>
        <taxon>Muricoccus</taxon>
    </lineage>
</organism>
<dbReference type="RefSeq" id="WP_377057009.1">
    <property type="nucleotide sequence ID" value="NZ_JBHLVZ010000114.1"/>
</dbReference>
<keyword evidence="2" id="KW-1185">Reference proteome</keyword>
<sequence length="201" mass="21146">MGAGATLRAVRAGMVAPTAIVAVSVARGRLAELEPLLLTLARSRAAGGLPVAHGALAVLVMAAEPSEALGIVRTLAPDYPFHLRVEGETGDMLRLVRRAAAWAATLDVPGAPVLLADPRRAASPRWAYRAVAALRDGADVVSRHTRTWERLLCGPAPPIAVSGHAQRAMERWSRARGGAAWAERDSPWRRPAVAGLQAVTA</sequence>
<accession>A0ABV6J0X9</accession>
<reference evidence="1 2" key="1">
    <citation type="submission" date="2024-09" db="EMBL/GenBank/DDBJ databases">
        <authorList>
            <person name="Sun Q."/>
            <person name="Mori K."/>
        </authorList>
    </citation>
    <scope>NUCLEOTIDE SEQUENCE [LARGE SCALE GENOMIC DNA]</scope>
    <source>
        <strain evidence="1 2">CCM 7468</strain>
    </source>
</reference>
<gene>
    <name evidence="1" type="ORF">ACFFIC_28910</name>
</gene>
<evidence type="ECO:0000313" key="2">
    <source>
        <dbReference type="Proteomes" id="UP001589789"/>
    </source>
</evidence>
<proteinExistence type="predicted"/>
<dbReference type="EMBL" id="JBHLVZ010000114">
    <property type="protein sequence ID" value="MFC0389538.1"/>
    <property type="molecule type" value="Genomic_DNA"/>
</dbReference>
<protein>
    <submittedName>
        <fullName evidence="1">Uncharacterized protein</fullName>
    </submittedName>
</protein>